<dbReference type="AlphaFoldDB" id="A0A2P7YZ35"/>
<feature type="compositionally biased region" description="Acidic residues" evidence="1">
    <location>
        <begin position="137"/>
        <end position="147"/>
    </location>
</feature>
<protein>
    <submittedName>
        <fullName evidence="2">Uncharacterized protein</fullName>
    </submittedName>
</protein>
<proteinExistence type="predicted"/>
<feature type="compositionally biased region" description="Basic and acidic residues" evidence="1">
    <location>
        <begin position="84"/>
        <end position="109"/>
    </location>
</feature>
<feature type="region of interest" description="Disordered" evidence="1">
    <location>
        <begin position="73"/>
        <end position="172"/>
    </location>
</feature>
<evidence type="ECO:0000313" key="3">
    <source>
        <dbReference type="Proteomes" id="UP000241107"/>
    </source>
</evidence>
<keyword evidence="3" id="KW-1185">Reference proteome</keyword>
<dbReference type="RefSeq" id="XP_024715924.1">
    <property type="nucleotide sequence ID" value="XM_024856325.1"/>
</dbReference>
<dbReference type="OrthoDB" id="4094589at2759"/>
<name>A0A2P7YZ35_9ASCO</name>
<evidence type="ECO:0000256" key="1">
    <source>
        <dbReference type="SAM" id="MobiDB-lite"/>
    </source>
</evidence>
<gene>
    <name evidence="2" type="ORF">C7M61_000900</name>
</gene>
<dbReference type="EMBL" id="PYFQ01000001">
    <property type="protein sequence ID" value="PSK41225.1"/>
    <property type="molecule type" value="Genomic_DNA"/>
</dbReference>
<organism evidence="2 3">
    <name type="scientific">Candidozyma pseudohaemuli</name>
    <dbReference type="NCBI Taxonomy" id="418784"/>
    <lineage>
        <taxon>Eukaryota</taxon>
        <taxon>Fungi</taxon>
        <taxon>Dikarya</taxon>
        <taxon>Ascomycota</taxon>
        <taxon>Saccharomycotina</taxon>
        <taxon>Pichiomycetes</taxon>
        <taxon>Metschnikowiaceae</taxon>
        <taxon>Candidozyma</taxon>
    </lineage>
</organism>
<sequence length="172" mass="18624">MVIGLAFTTKAALTMGVVVGGTIAVVSNMDKILELLAELLQKGADFCNEQIEKNKIQMASQMEDGELDFDQEREVAEKGTSSGFRREGSVASESAHETDGETDNARETESETEGILTDGWDDSDMDGWQLAHLSESEFSESYDEIDSEPVSRATSAISSVSSYGRMSSMSVD</sequence>
<dbReference type="Proteomes" id="UP000241107">
    <property type="component" value="Unassembled WGS sequence"/>
</dbReference>
<feature type="compositionally biased region" description="Low complexity" evidence="1">
    <location>
        <begin position="150"/>
        <end position="172"/>
    </location>
</feature>
<dbReference type="VEuPathDB" id="FungiDB:C7M61_000900"/>
<dbReference type="GeneID" id="36564292"/>
<reference evidence="2 3" key="1">
    <citation type="submission" date="2018-03" db="EMBL/GenBank/DDBJ databases">
        <title>Candida pseudohaemulonii genome assembly and annotation.</title>
        <authorList>
            <person name="Munoz J.F."/>
            <person name="Gade L.G."/>
            <person name="Chow N.A."/>
            <person name="Litvintseva A.P."/>
            <person name="Loparev V.N."/>
            <person name="Cuomo C.A."/>
        </authorList>
    </citation>
    <scope>NUCLEOTIDE SEQUENCE [LARGE SCALE GENOMIC DNA]</scope>
    <source>
        <strain evidence="2 3">B12108</strain>
    </source>
</reference>
<evidence type="ECO:0000313" key="2">
    <source>
        <dbReference type="EMBL" id="PSK41225.1"/>
    </source>
</evidence>
<comment type="caution">
    <text evidence="2">The sequence shown here is derived from an EMBL/GenBank/DDBJ whole genome shotgun (WGS) entry which is preliminary data.</text>
</comment>
<accession>A0A2P7YZ35</accession>